<sequence>MSSDTRPPADTQAKEPTVSSAPDGISRDNGVHQPAQGEPEASSDSNWDYEEDEIEPELHARTYLALAAMFLLNLVQLIALQGPPTVLTSIGRDLHNPERQAWVPTSLSLVQAVIGPVISFASDTFQARKPILVWTSVISFVGCAIAPGSKDIYRLIAAQTLIGFGFASVPLAYCVPSEILPRRWRPMAQSAMNVAASVGACGGPLVIGALTKRDEQSGWRMFYWFQMAIWGLTAAGIQFGYQPPKRHTHLDQLSLWQKLARLDLAGTALFTTGLTLFLVGLNLGGELFPWTAAPPLATLVTGIAVLIGFAVYEWKGISTGILHHNLFGRGRERGQTFSICVGLIFIEAVLLFSYILFYPVMTTMLFETDPMLMVVRLLPFWIASAASTLVFGFASMRMRTIRSPLFVGWLLWTGGTIGFATIQPGHSTRAIIFATLSGFGFGAPLILIVAGVQLSTPHHLIATATAVTTSARAVGATVFTSIYAAALAKRLGSYIPGYVAKAVTQAGLPATSIGPFIEALSESPAKLQAVQGVTPAIISAGSLAYKQAYADGLRVVYIIAAPFGVLACVGCFFLGDMRKTMNYHVDAPVEKLVARARPGKEHESA</sequence>
<evidence type="ECO:0000256" key="1">
    <source>
        <dbReference type="ARBA" id="ARBA00004141"/>
    </source>
</evidence>
<evidence type="ECO:0000313" key="15">
    <source>
        <dbReference type="Proteomes" id="UP001287286"/>
    </source>
</evidence>
<feature type="transmembrane region" description="Helical" evidence="7">
    <location>
        <begin position="430"/>
        <end position="452"/>
    </location>
</feature>
<dbReference type="Proteomes" id="UP000078340">
    <property type="component" value="Unassembled WGS sequence"/>
</dbReference>
<reference evidence="9" key="4">
    <citation type="submission" date="2023-11" db="EMBL/GenBank/DDBJ databases">
        <authorList>
            <person name="Beijen E."/>
            <person name="Ohm R.A."/>
        </authorList>
    </citation>
    <scope>NUCLEOTIDE SEQUENCE</scope>
    <source>
        <strain evidence="9">CBS 150709</strain>
    </source>
</reference>
<feature type="transmembrane region" description="Helical" evidence="7">
    <location>
        <begin position="335"/>
        <end position="357"/>
    </location>
</feature>
<dbReference type="OMA" id="YWIQMAL"/>
<feature type="transmembrane region" description="Helical" evidence="7">
    <location>
        <begin position="101"/>
        <end position="119"/>
    </location>
</feature>
<dbReference type="Proteomes" id="UP001287286">
    <property type="component" value="Unassembled WGS sequence"/>
</dbReference>
<feature type="transmembrane region" description="Helical" evidence="7">
    <location>
        <begin position="63"/>
        <end position="81"/>
    </location>
</feature>
<feature type="transmembrane region" description="Helical" evidence="7">
    <location>
        <begin position="296"/>
        <end position="314"/>
    </location>
</feature>
<keyword evidence="2" id="KW-0813">Transport</keyword>
<dbReference type="GO" id="GO:0005886">
    <property type="term" value="C:plasma membrane"/>
    <property type="evidence" value="ECO:0007669"/>
    <property type="project" value="TreeGrafter"/>
</dbReference>
<reference evidence="9 15" key="5">
    <citation type="journal article" date="2024" name="Microbiol. Resour. Announc.">
        <title>Genome annotations for the ascomycete fungi Trichoderma harzianum, Trichoderma aggressivum, and Purpureocillium lilacinum.</title>
        <authorList>
            <person name="Beijen E.P.W."/>
            <person name="Ohm R.A."/>
        </authorList>
    </citation>
    <scope>NUCLEOTIDE SEQUENCE [LARGE SCALE GENOMIC DNA]</scope>
    <source>
        <strain evidence="9 15">CBS 150709</strain>
    </source>
</reference>
<feature type="transmembrane region" description="Helical" evidence="7">
    <location>
        <begin position="155"/>
        <end position="175"/>
    </location>
</feature>
<feature type="transmembrane region" description="Helical" evidence="7">
    <location>
        <begin position="555"/>
        <end position="574"/>
    </location>
</feature>
<feature type="transmembrane region" description="Helical" evidence="7">
    <location>
        <begin position="222"/>
        <end position="241"/>
    </location>
</feature>
<evidence type="ECO:0000256" key="3">
    <source>
        <dbReference type="ARBA" id="ARBA00022692"/>
    </source>
</evidence>
<dbReference type="EMBL" id="LSBI01000003">
    <property type="protein sequence ID" value="OAQ92167.1"/>
    <property type="molecule type" value="Genomic_DNA"/>
</dbReference>
<evidence type="ECO:0000256" key="4">
    <source>
        <dbReference type="ARBA" id="ARBA00022989"/>
    </source>
</evidence>
<proteinExistence type="predicted"/>
<evidence type="ECO:0000256" key="5">
    <source>
        <dbReference type="ARBA" id="ARBA00023136"/>
    </source>
</evidence>
<reference evidence="11 13" key="3">
    <citation type="submission" date="2016-02" db="EMBL/GenBank/DDBJ databases">
        <title>Biosynthesis of antibiotic leucinostatins and their inhibition on Phytophthora in bio-control Purpureocillium lilacinum.</title>
        <authorList>
            <person name="Wang G."/>
            <person name="Liu Z."/>
            <person name="Lin R."/>
            <person name="Li E."/>
            <person name="Mao Z."/>
            <person name="Ling J."/>
            <person name="Yin W."/>
            <person name="Xie B."/>
        </authorList>
    </citation>
    <scope>NUCLEOTIDE SEQUENCE [LARGE SCALE GENOMIC DNA]</scope>
    <source>
        <strain evidence="10">PLBJ-1</strain>
        <strain evidence="11">PLFJ-1</strain>
    </source>
</reference>
<feature type="domain" description="Major facilitator superfamily (MFS) profile" evidence="8">
    <location>
        <begin position="62"/>
        <end position="579"/>
    </location>
</feature>
<organism evidence="11 13">
    <name type="scientific">Purpureocillium lilacinum</name>
    <name type="common">Paecilomyces lilacinus</name>
    <dbReference type="NCBI Taxonomy" id="33203"/>
    <lineage>
        <taxon>Eukaryota</taxon>
        <taxon>Fungi</taxon>
        <taxon>Dikarya</taxon>
        <taxon>Ascomycota</taxon>
        <taxon>Pezizomycotina</taxon>
        <taxon>Sordariomycetes</taxon>
        <taxon>Hypocreomycetidae</taxon>
        <taxon>Hypocreales</taxon>
        <taxon>Ophiocordycipitaceae</taxon>
        <taxon>Purpureocillium</taxon>
    </lineage>
</organism>
<evidence type="ECO:0000313" key="9">
    <source>
        <dbReference type="EMBL" id="KAK4089035.1"/>
    </source>
</evidence>
<dbReference type="CDD" id="cd06179">
    <property type="entry name" value="MFS_TRI12_like"/>
    <property type="match status" value="1"/>
</dbReference>
<dbReference type="EMBL" id="LCWV01000013">
    <property type="protein sequence ID" value="PWI69089.1"/>
    <property type="molecule type" value="Genomic_DNA"/>
</dbReference>
<dbReference type="PANTHER" id="PTHR23501">
    <property type="entry name" value="MAJOR FACILITATOR SUPERFAMILY"/>
    <property type="match status" value="1"/>
</dbReference>
<gene>
    <name evidence="12" type="ORF">PCL_01474</name>
    <name evidence="9" type="ORF">Purlil1_6468</name>
    <name evidence="10" type="ORF">VFPBJ_04707</name>
    <name evidence="11" type="ORF">VFPFJ_03907</name>
</gene>
<evidence type="ECO:0000256" key="6">
    <source>
        <dbReference type="SAM" id="MobiDB-lite"/>
    </source>
</evidence>
<evidence type="ECO:0000256" key="2">
    <source>
        <dbReference type="ARBA" id="ARBA00022448"/>
    </source>
</evidence>
<evidence type="ECO:0000313" key="10">
    <source>
        <dbReference type="EMBL" id="OAQ82123.1"/>
    </source>
</evidence>
<dbReference type="Proteomes" id="UP000245956">
    <property type="component" value="Unassembled WGS sequence"/>
</dbReference>
<evidence type="ECO:0000313" key="13">
    <source>
        <dbReference type="Proteomes" id="UP000078340"/>
    </source>
</evidence>
<name>A0A179HPB2_PURLI</name>
<dbReference type="Gene3D" id="1.20.1250.20">
    <property type="entry name" value="MFS general substrate transporter like domains"/>
    <property type="match status" value="1"/>
</dbReference>
<dbReference type="Pfam" id="PF06609">
    <property type="entry name" value="TRI12"/>
    <property type="match status" value="1"/>
</dbReference>
<feature type="transmembrane region" description="Helical" evidence="7">
    <location>
        <begin position="187"/>
        <end position="210"/>
    </location>
</feature>
<dbReference type="SUPFAM" id="SSF103473">
    <property type="entry name" value="MFS general substrate transporter"/>
    <property type="match status" value="1"/>
</dbReference>
<evidence type="ECO:0000256" key="7">
    <source>
        <dbReference type="SAM" id="Phobius"/>
    </source>
</evidence>
<dbReference type="EMBL" id="JAWRVI010000021">
    <property type="protein sequence ID" value="KAK4089035.1"/>
    <property type="molecule type" value="Genomic_DNA"/>
</dbReference>
<protein>
    <submittedName>
        <fullName evidence="11">Siderophore iron transporter</fullName>
    </submittedName>
</protein>
<dbReference type="PROSITE" id="PS50850">
    <property type="entry name" value="MFS"/>
    <property type="match status" value="1"/>
</dbReference>
<evidence type="ECO:0000313" key="11">
    <source>
        <dbReference type="EMBL" id="OAQ92167.1"/>
    </source>
</evidence>
<dbReference type="GO" id="GO:0022857">
    <property type="term" value="F:transmembrane transporter activity"/>
    <property type="evidence" value="ECO:0007669"/>
    <property type="project" value="InterPro"/>
</dbReference>
<feature type="transmembrane region" description="Helical" evidence="7">
    <location>
        <begin position="464"/>
        <end position="486"/>
    </location>
</feature>
<feature type="transmembrane region" description="Helical" evidence="7">
    <location>
        <begin position="262"/>
        <end position="284"/>
    </location>
</feature>
<evidence type="ECO:0000259" key="8">
    <source>
        <dbReference type="PROSITE" id="PS50850"/>
    </source>
</evidence>
<feature type="transmembrane region" description="Helical" evidence="7">
    <location>
        <begin position="377"/>
        <end position="394"/>
    </location>
</feature>
<dbReference type="InterPro" id="IPR010573">
    <property type="entry name" value="MFS_Str1/Tri12-like"/>
</dbReference>
<comment type="caution">
    <text evidence="11">The sequence shown here is derived from an EMBL/GenBank/DDBJ whole genome shotgun (WGS) entry which is preliminary data.</text>
</comment>
<feature type="transmembrane region" description="Helical" evidence="7">
    <location>
        <begin position="131"/>
        <end position="149"/>
    </location>
</feature>
<keyword evidence="3 7" id="KW-0812">Transmembrane</keyword>
<feature type="region of interest" description="Disordered" evidence="6">
    <location>
        <begin position="1"/>
        <end position="51"/>
    </location>
</feature>
<dbReference type="PANTHER" id="PTHR23501:SF195">
    <property type="entry name" value="PEP5"/>
    <property type="match status" value="1"/>
</dbReference>
<keyword evidence="4 7" id="KW-1133">Transmembrane helix</keyword>
<dbReference type="InterPro" id="IPR036259">
    <property type="entry name" value="MFS_trans_sf"/>
</dbReference>
<reference evidence="12" key="1">
    <citation type="submission" date="2015-05" db="EMBL/GenBank/DDBJ databases">
        <authorList>
            <person name="Wang D.B."/>
            <person name="Wang M."/>
        </authorList>
    </citation>
    <scope>NUCLEOTIDE SEQUENCE</scope>
    <source>
        <strain evidence="12">36-1</strain>
    </source>
</reference>
<dbReference type="EMBL" id="LSBH01000003">
    <property type="protein sequence ID" value="OAQ82123.1"/>
    <property type="molecule type" value="Genomic_DNA"/>
</dbReference>
<feature type="transmembrane region" description="Helical" evidence="7">
    <location>
        <begin position="406"/>
        <end position="424"/>
    </location>
</feature>
<evidence type="ECO:0000313" key="12">
    <source>
        <dbReference type="EMBL" id="PWI69089.1"/>
    </source>
</evidence>
<evidence type="ECO:0000313" key="14">
    <source>
        <dbReference type="Proteomes" id="UP000245956"/>
    </source>
</evidence>
<dbReference type="InterPro" id="IPR053791">
    <property type="entry name" value="MFS_Tri12-like"/>
</dbReference>
<keyword evidence="15" id="KW-1185">Reference proteome</keyword>
<accession>A0A179HPB2</accession>
<dbReference type="AlphaFoldDB" id="A0A179HPB2"/>
<reference evidence="12 14" key="2">
    <citation type="journal article" date="2016" name="Front. Microbiol.">
        <title>Genome and transcriptome sequences reveal the specific parasitism of the nematophagous Purpureocillium lilacinum 36-1.</title>
        <authorList>
            <person name="Xie J."/>
            <person name="Li S."/>
            <person name="Mo C."/>
            <person name="Xiao X."/>
            <person name="Peng D."/>
            <person name="Wang G."/>
            <person name="Xiao Y."/>
        </authorList>
    </citation>
    <scope>NUCLEOTIDE SEQUENCE [LARGE SCALE GENOMIC DNA]</scope>
    <source>
        <strain evidence="12 14">36-1</strain>
    </source>
</reference>
<comment type="subcellular location">
    <subcellularLocation>
        <location evidence="1">Membrane</location>
        <topology evidence="1">Multi-pass membrane protein</topology>
    </subcellularLocation>
</comment>
<dbReference type="InterPro" id="IPR020846">
    <property type="entry name" value="MFS_dom"/>
</dbReference>
<dbReference type="Proteomes" id="UP000078240">
    <property type="component" value="Unassembled WGS sequence"/>
</dbReference>
<keyword evidence="5 7" id="KW-0472">Membrane</keyword>